<dbReference type="PROSITE" id="PS50097">
    <property type="entry name" value="BTB"/>
    <property type="match status" value="1"/>
</dbReference>
<dbReference type="EMBL" id="UFQT01001474">
    <property type="protein sequence ID" value="SSX30722.1"/>
    <property type="molecule type" value="Genomic_DNA"/>
</dbReference>
<dbReference type="Pfam" id="PF00651">
    <property type="entry name" value="BTB"/>
    <property type="match status" value="1"/>
</dbReference>
<protein>
    <submittedName>
        <fullName evidence="3">CSON002805 protein</fullName>
    </submittedName>
</protein>
<dbReference type="InterPro" id="IPR011333">
    <property type="entry name" value="SKP1/BTB/POZ_sf"/>
</dbReference>
<evidence type="ECO:0000313" key="3">
    <source>
        <dbReference type="EMBL" id="SSX30722.1"/>
    </source>
</evidence>
<reference evidence="2" key="1">
    <citation type="submission" date="2018-04" db="EMBL/GenBank/DDBJ databases">
        <authorList>
            <person name="Go L.Y."/>
            <person name="Mitchell J.A."/>
        </authorList>
    </citation>
    <scope>NUCLEOTIDE SEQUENCE</scope>
    <source>
        <tissue evidence="2">Whole organism</tissue>
    </source>
</reference>
<sequence>MSRIIKDKLHKSEWKPADSLEFLHNNGIHCDLEIRTQGGWTVKAHSAVLGSCSKFLKTCFTENPQGKIPVLYLPDVKPNIIESLLKFVYTGEVPLTEDDTNEFLDVAKMLEIRAITQSSEAKSKNTIDEETFMDENTHDNEDSENNYEEFDDEEDVVQTVSIEKVAHNPSSSKPNLFIEKNVPQFKAKLSKLLVKMLRNLRLISPVLAKPHLLIEFSANPPSLRAKITCPFCHSCQTSHAKLTKDKKYFRQWHYEQFKRHLISFHSGKATSTLDFSSDDEMELDEDENSSFNVFKEDIIVEEGDEIYEDYELNETENEKIFVAGGVLNSKSGSDRNFLMVTKSDEPYLKRRLINSIRSMLSSLNIEYDQDHCSHKISFNMTEEPFNLRALYECFICKKFMSIAYKKKDGKFKQWNTTNLKNHFKTQHLKSE</sequence>
<dbReference type="GO" id="GO:0000981">
    <property type="term" value="F:DNA-binding transcription factor activity, RNA polymerase II-specific"/>
    <property type="evidence" value="ECO:0007669"/>
    <property type="project" value="TreeGrafter"/>
</dbReference>
<evidence type="ECO:0000259" key="1">
    <source>
        <dbReference type="PROSITE" id="PS50097"/>
    </source>
</evidence>
<gene>
    <name evidence="3" type="primary">CSON002805</name>
</gene>
<dbReference type="PANTHER" id="PTHR46105">
    <property type="entry name" value="AGAP004733-PA"/>
    <property type="match status" value="1"/>
</dbReference>
<dbReference type="Gene3D" id="3.30.710.10">
    <property type="entry name" value="Potassium Channel Kv1.1, Chain A"/>
    <property type="match status" value="1"/>
</dbReference>
<dbReference type="AlphaFoldDB" id="A0A336MJY8"/>
<dbReference type="VEuPathDB" id="VectorBase:CSON002805"/>
<reference evidence="3" key="2">
    <citation type="submission" date="2018-07" db="EMBL/GenBank/DDBJ databases">
        <authorList>
            <person name="Quirk P.G."/>
            <person name="Krulwich T.A."/>
        </authorList>
    </citation>
    <scope>NUCLEOTIDE SEQUENCE</scope>
</reference>
<dbReference type="GO" id="GO:0000978">
    <property type="term" value="F:RNA polymerase II cis-regulatory region sequence-specific DNA binding"/>
    <property type="evidence" value="ECO:0007669"/>
    <property type="project" value="TreeGrafter"/>
</dbReference>
<dbReference type="SUPFAM" id="SSF54695">
    <property type="entry name" value="POZ domain"/>
    <property type="match status" value="1"/>
</dbReference>
<evidence type="ECO:0000313" key="2">
    <source>
        <dbReference type="EMBL" id="SSX11152.1"/>
    </source>
</evidence>
<organism evidence="3">
    <name type="scientific">Culicoides sonorensis</name>
    <name type="common">Biting midge</name>
    <dbReference type="NCBI Taxonomy" id="179676"/>
    <lineage>
        <taxon>Eukaryota</taxon>
        <taxon>Metazoa</taxon>
        <taxon>Ecdysozoa</taxon>
        <taxon>Arthropoda</taxon>
        <taxon>Hexapoda</taxon>
        <taxon>Insecta</taxon>
        <taxon>Pterygota</taxon>
        <taxon>Neoptera</taxon>
        <taxon>Endopterygota</taxon>
        <taxon>Diptera</taxon>
        <taxon>Nematocera</taxon>
        <taxon>Chironomoidea</taxon>
        <taxon>Ceratopogonidae</taxon>
        <taxon>Ceratopogoninae</taxon>
        <taxon>Culicoides</taxon>
        <taxon>Monoculicoides</taxon>
    </lineage>
</organism>
<dbReference type="CDD" id="cd18315">
    <property type="entry name" value="BTB_POZ_BAB-like"/>
    <property type="match status" value="1"/>
</dbReference>
<feature type="domain" description="BTB" evidence="1">
    <location>
        <begin position="30"/>
        <end position="97"/>
    </location>
</feature>
<dbReference type="InterPro" id="IPR050457">
    <property type="entry name" value="ZnFinger_BTB_dom_contain"/>
</dbReference>
<proteinExistence type="predicted"/>
<name>A0A336MJY8_CULSO</name>
<dbReference type="SMART" id="SM00225">
    <property type="entry name" value="BTB"/>
    <property type="match status" value="1"/>
</dbReference>
<dbReference type="InterPro" id="IPR000210">
    <property type="entry name" value="BTB/POZ_dom"/>
</dbReference>
<dbReference type="EMBL" id="UFQS01001474">
    <property type="protein sequence ID" value="SSX11152.1"/>
    <property type="molecule type" value="Genomic_DNA"/>
</dbReference>
<accession>A0A336MJY8</accession>
<dbReference type="PANTHER" id="PTHR46105:SF28">
    <property type="entry name" value="ZINC FINGER PROTEIN 37-LIKE"/>
    <property type="match status" value="1"/>
</dbReference>